<comment type="caution">
    <text evidence="5">The sequence shown here is derived from an EMBL/GenBank/DDBJ whole genome shotgun (WGS) entry which is preliminary data.</text>
</comment>
<sequence>MLFSPAVRSQDKFPDGTAIPKWFKENKPTDINTLGKKYIVTENGMRNDSTVLQTRKLQEIIDLAAKNGGGVVIIPKGTFLISSVFFKQGTHLYLENGAKLKGSDDINDFPVVTTRMEGQTVKYFPALINADGLDGFTISGKGTLDGNGLRFWKSFWKRREWNPKCTNMDEMRPRIIYVSNSKNIQIEGITVKNSPFWSTHYYKSHFVKLLNLTILAPKAPVKAPSTDAVDIDACTNFLIKNCYMSVNDDAIALKGGKGPKADSDANNGENRNILIEDNTFGFCHSVLTCGSESIHNYNILLRNAVVEGPSRLLHLKMRPDTPQHYEYVTVENIRGNVKTFLYVKGWNQFFDLKGEERPRTGMANNITLKNIDITCETAFSVEKSDLYEMKDFTFDDLKIKALRPEEQNLGNIRNLKQKKVNIIRIVSSSQANDKKEDSDTVAR</sequence>
<dbReference type="GO" id="GO:0005975">
    <property type="term" value="P:carbohydrate metabolic process"/>
    <property type="evidence" value="ECO:0007669"/>
    <property type="project" value="InterPro"/>
</dbReference>
<dbReference type="AlphaFoldDB" id="A0A511YJB5"/>
<organism evidence="5 6">
    <name type="scientific">Chryseobacterium hagamense</name>
    <dbReference type="NCBI Taxonomy" id="395935"/>
    <lineage>
        <taxon>Bacteria</taxon>
        <taxon>Pseudomonadati</taxon>
        <taxon>Bacteroidota</taxon>
        <taxon>Flavobacteriia</taxon>
        <taxon>Flavobacteriales</taxon>
        <taxon>Weeksellaceae</taxon>
        <taxon>Chryseobacterium group</taxon>
        <taxon>Chryseobacterium</taxon>
    </lineage>
</organism>
<dbReference type="Proteomes" id="UP000321863">
    <property type="component" value="Unassembled WGS sequence"/>
</dbReference>
<evidence type="ECO:0000256" key="2">
    <source>
        <dbReference type="ARBA" id="ARBA00022801"/>
    </source>
</evidence>
<keyword evidence="6" id="KW-1185">Reference proteome</keyword>
<dbReference type="InterPro" id="IPR000743">
    <property type="entry name" value="Glyco_hydro_28"/>
</dbReference>
<dbReference type="Gene3D" id="2.160.20.10">
    <property type="entry name" value="Single-stranded right-handed beta-helix, Pectin lyase-like"/>
    <property type="match status" value="1"/>
</dbReference>
<keyword evidence="3 4" id="KW-0326">Glycosidase</keyword>
<evidence type="ECO:0000256" key="4">
    <source>
        <dbReference type="RuleBase" id="RU361169"/>
    </source>
</evidence>
<proteinExistence type="inferred from homology"/>
<reference evidence="5 6" key="1">
    <citation type="submission" date="2019-07" db="EMBL/GenBank/DDBJ databases">
        <title>Whole genome shotgun sequence of Chryseobacterium hagamense NBRC 105253.</title>
        <authorList>
            <person name="Hosoyama A."/>
            <person name="Uohara A."/>
            <person name="Ohji S."/>
            <person name="Ichikawa N."/>
        </authorList>
    </citation>
    <scope>NUCLEOTIDE SEQUENCE [LARGE SCALE GENOMIC DNA]</scope>
    <source>
        <strain evidence="5 6">NBRC 105253</strain>
    </source>
</reference>
<evidence type="ECO:0000256" key="1">
    <source>
        <dbReference type="ARBA" id="ARBA00008834"/>
    </source>
</evidence>
<dbReference type="SUPFAM" id="SSF51126">
    <property type="entry name" value="Pectin lyase-like"/>
    <property type="match status" value="1"/>
</dbReference>
<protein>
    <submittedName>
        <fullName evidence="5">Exopolygalacturonase</fullName>
    </submittedName>
</protein>
<dbReference type="PANTHER" id="PTHR31339:SF9">
    <property type="entry name" value="PLASMIN AND FIBRONECTIN-BINDING PROTEIN A"/>
    <property type="match status" value="1"/>
</dbReference>
<dbReference type="InterPro" id="IPR011050">
    <property type="entry name" value="Pectin_lyase_fold/virulence"/>
</dbReference>
<evidence type="ECO:0000313" key="6">
    <source>
        <dbReference type="Proteomes" id="UP000321863"/>
    </source>
</evidence>
<dbReference type="InterPro" id="IPR051801">
    <property type="entry name" value="GH28_Enzymes"/>
</dbReference>
<accession>A0A511YJB5</accession>
<evidence type="ECO:0000313" key="5">
    <source>
        <dbReference type="EMBL" id="GEN75297.1"/>
    </source>
</evidence>
<dbReference type="PANTHER" id="PTHR31339">
    <property type="entry name" value="PECTIN LYASE-RELATED"/>
    <property type="match status" value="1"/>
</dbReference>
<dbReference type="GO" id="GO:0004650">
    <property type="term" value="F:polygalacturonase activity"/>
    <property type="evidence" value="ECO:0007669"/>
    <property type="project" value="InterPro"/>
</dbReference>
<dbReference type="EMBL" id="BJYJ01000003">
    <property type="protein sequence ID" value="GEN75297.1"/>
    <property type="molecule type" value="Genomic_DNA"/>
</dbReference>
<keyword evidence="2 4" id="KW-0378">Hydrolase</keyword>
<dbReference type="Pfam" id="PF00295">
    <property type="entry name" value="Glyco_hydro_28"/>
    <property type="match status" value="1"/>
</dbReference>
<evidence type="ECO:0000256" key="3">
    <source>
        <dbReference type="ARBA" id="ARBA00023295"/>
    </source>
</evidence>
<name>A0A511YJB5_9FLAO</name>
<gene>
    <name evidence="5" type="ORF">CHA01nite_10370</name>
</gene>
<dbReference type="InterPro" id="IPR012334">
    <property type="entry name" value="Pectin_lyas_fold"/>
</dbReference>
<comment type="similarity">
    <text evidence="1 4">Belongs to the glycosyl hydrolase 28 family.</text>
</comment>